<dbReference type="EMBL" id="FJOG01000073">
    <property type="protein sequence ID" value="CZR69540.1"/>
    <property type="molecule type" value="Genomic_DNA"/>
</dbReference>
<sequence>MKLLNFLAITLSNVAILAHAAPTVDNLERSVCSKPPVRKEWRTLTTKEKSGYIKAVLCLTKKKAISGISGTLNRFDDFHAVHNNQTPNIHWVGHFILWHRYFVASYEKALINECGWTGGQPYWDWSLDVSEDETSTSVFNSAVFDPKTGFGGNGPYLDADPSINVFNLTGRTGGGCVLDGPFTNSSFMVNYPGPPKCLTRDFIPHIMNSFAQQDLVDLVLAQPDYTAFAKQIENVPDFNFPNIHGSGHFGVGGVLGTLGDAYNSPGGKVDSKTSTNRINKTTDPLFYLHHGNLDRILTQWQYANLTQRLNQVGGPVAPFDYSGVNVTLDFKINIGPLAPNITLKQALNTQGSTFCYTYDREDCW</sequence>
<dbReference type="STRING" id="576137.A0A1L7XX15"/>
<protein>
    <recommendedName>
        <fullName evidence="4 5">Tyrosinase copper-binding domain-containing protein</fullName>
    </recommendedName>
</protein>
<dbReference type="Gene3D" id="1.10.1280.10">
    <property type="entry name" value="Di-copper center containing domain from catechol oxidase"/>
    <property type="match status" value="1"/>
</dbReference>
<keyword evidence="7" id="KW-1185">Reference proteome</keyword>
<evidence type="ECO:0000313" key="6">
    <source>
        <dbReference type="EMBL" id="CZR69540.1"/>
    </source>
</evidence>
<dbReference type="PROSITE" id="PS00498">
    <property type="entry name" value="TYROSINASE_2"/>
    <property type="match status" value="1"/>
</dbReference>
<evidence type="ECO:0000259" key="5">
    <source>
        <dbReference type="PROSITE" id="PS00498"/>
    </source>
</evidence>
<accession>A0A1L7XX15</accession>
<dbReference type="InterPro" id="IPR050316">
    <property type="entry name" value="Tyrosinase/Hemocyanin"/>
</dbReference>
<name>A0A1L7XX15_9HELO</name>
<dbReference type="PRINTS" id="PR00092">
    <property type="entry name" value="TYROSINASE"/>
</dbReference>
<dbReference type="GO" id="GO:0046872">
    <property type="term" value="F:metal ion binding"/>
    <property type="evidence" value="ECO:0007669"/>
    <property type="project" value="UniProtKB-KW"/>
</dbReference>
<dbReference type="PROSITE" id="PS00497">
    <property type="entry name" value="TYROSINASE_1"/>
    <property type="match status" value="1"/>
</dbReference>
<dbReference type="InterPro" id="IPR002227">
    <property type="entry name" value="Tyrosinase_Cu-bd"/>
</dbReference>
<keyword evidence="1" id="KW-0479">Metal-binding</keyword>
<dbReference type="AlphaFoldDB" id="A0A1L7XX15"/>
<evidence type="ECO:0000256" key="3">
    <source>
        <dbReference type="SAM" id="SignalP"/>
    </source>
</evidence>
<evidence type="ECO:0000256" key="2">
    <source>
        <dbReference type="ARBA" id="ARBA00023008"/>
    </source>
</evidence>
<dbReference type="OrthoDB" id="6132182at2759"/>
<evidence type="ECO:0000313" key="7">
    <source>
        <dbReference type="Proteomes" id="UP000184330"/>
    </source>
</evidence>
<feature type="domain" description="Tyrosinase copper-binding" evidence="4">
    <location>
        <begin position="90"/>
        <end position="107"/>
    </location>
</feature>
<dbReference type="InterPro" id="IPR008922">
    <property type="entry name" value="Di-copper_centre_dom_sf"/>
</dbReference>
<organism evidence="6 7">
    <name type="scientific">Phialocephala subalpina</name>
    <dbReference type="NCBI Taxonomy" id="576137"/>
    <lineage>
        <taxon>Eukaryota</taxon>
        <taxon>Fungi</taxon>
        <taxon>Dikarya</taxon>
        <taxon>Ascomycota</taxon>
        <taxon>Pezizomycotina</taxon>
        <taxon>Leotiomycetes</taxon>
        <taxon>Helotiales</taxon>
        <taxon>Mollisiaceae</taxon>
        <taxon>Phialocephala</taxon>
        <taxon>Phialocephala fortinii species complex</taxon>
    </lineage>
</organism>
<dbReference type="SUPFAM" id="SSF48056">
    <property type="entry name" value="Di-copper centre-containing domain"/>
    <property type="match status" value="1"/>
</dbReference>
<reference evidence="6 7" key="1">
    <citation type="submission" date="2016-03" db="EMBL/GenBank/DDBJ databases">
        <authorList>
            <person name="Ploux O."/>
        </authorList>
    </citation>
    <scope>NUCLEOTIDE SEQUENCE [LARGE SCALE GENOMIC DNA]</scope>
    <source>
        <strain evidence="6 7">UAMH 11012</strain>
    </source>
</reference>
<feature type="domain" description="Tyrosinase copper-binding" evidence="5">
    <location>
        <begin position="283"/>
        <end position="294"/>
    </location>
</feature>
<gene>
    <name evidence="6" type="ORF">PAC_19440</name>
</gene>
<dbReference type="GO" id="GO:0016491">
    <property type="term" value="F:oxidoreductase activity"/>
    <property type="evidence" value="ECO:0007669"/>
    <property type="project" value="InterPro"/>
</dbReference>
<dbReference type="Proteomes" id="UP000184330">
    <property type="component" value="Unassembled WGS sequence"/>
</dbReference>
<evidence type="ECO:0000259" key="4">
    <source>
        <dbReference type="PROSITE" id="PS00497"/>
    </source>
</evidence>
<dbReference type="PANTHER" id="PTHR11474:SF126">
    <property type="entry name" value="TYROSINASE-LIKE PROTEIN TYR-1-RELATED"/>
    <property type="match status" value="1"/>
</dbReference>
<feature type="signal peptide" evidence="3">
    <location>
        <begin position="1"/>
        <end position="20"/>
    </location>
</feature>
<feature type="chain" id="PRO_5012611733" description="Tyrosinase copper-binding domain-containing protein" evidence="3">
    <location>
        <begin position="21"/>
        <end position="364"/>
    </location>
</feature>
<dbReference type="Pfam" id="PF00264">
    <property type="entry name" value="Tyrosinase"/>
    <property type="match status" value="1"/>
</dbReference>
<dbReference type="PANTHER" id="PTHR11474">
    <property type="entry name" value="TYROSINASE FAMILY MEMBER"/>
    <property type="match status" value="1"/>
</dbReference>
<keyword evidence="3" id="KW-0732">Signal</keyword>
<keyword evidence="2" id="KW-0186">Copper</keyword>
<proteinExistence type="predicted"/>
<evidence type="ECO:0000256" key="1">
    <source>
        <dbReference type="ARBA" id="ARBA00022723"/>
    </source>
</evidence>